<keyword evidence="1" id="KW-0812">Transmembrane</keyword>
<dbReference type="STRING" id="582667.SAMN05192568_1012109"/>
<sequence>MNYDWLFITFGIPAITLAMAYAAVRANERSARRLDHPPGE</sequence>
<keyword evidence="1" id="KW-0472">Membrane</keyword>
<dbReference type="Proteomes" id="UP000199048">
    <property type="component" value="Unassembled WGS sequence"/>
</dbReference>
<keyword evidence="1" id="KW-1133">Transmembrane helix</keyword>
<gene>
    <name evidence="2" type="ORF">SAMN05192568_1012109</name>
</gene>
<evidence type="ECO:0000313" key="3">
    <source>
        <dbReference type="Proteomes" id="UP000199048"/>
    </source>
</evidence>
<name>A0A1I4L4E8_9HYPH</name>
<dbReference type="EMBL" id="FOTK01000012">
    <property type="protein sequence ID" value="SFL85844.1"/>
    <property type="molecule type" value="Genomic_DNA"/>
</dbReference>
<dbReference type="AlphaFoldDB" id="A0A1I4L4E8"/>
<dbReference type="RefSeq" id="WP_268868313.1">
    <property type="nucleotide sequence ID" value="NZ_FOTK01000012.1"/>
</dbReference>
<evidence type="ECO:0000256" key="1">
    <source>
        <dbReference type="SAM" id="Phobius"/>
    </source>
</evidence>
<dbReference type="GeneID" id="90835795"/>
<reference evidence="3" key="1">
    <citation type="submission" date="2016-10" db="EMBL/GenBank/DDBJ databases">
        <authorList>
            <person name="Varghese N."/>
            <person name="Submissions S."/>
        </authorList>
    </citation>
    <scope>NUCLEOTIDE SEQUENCE [LARGE SCALE GENOMIC DNA]</scope>
    <source>
        <strain evidence="3">BL36</strain>
    </source>
</reference>
<proteinExistence type="predicted"/>
<evidence type="ECO:0000313" key="2">
    <source>
        <dbReference type="EMBL" id="SFL85844.1"/>
    </source>
</evidence>
<keyword evidence="3" id="KW-1185">Reference proteome</keyword>
<protein>
    <submittedName>
        <fullName evidence="2">Uncharacterized protein</fullName>
    </submittedName>
</protein>
<feature type="transmembrane region" description="Helical" evidence="1">
    <location>
        <begin position="6"/>
        <end position="24"/>
    </location>
</feature>
<accession>A0A1I4L4E8</accession>
<organism evidence="2 3">
    <name type="scientific">Methylobacterium pseudosasicola</name>
    <dbReference type="NCBI Taxonomy" id="582667"/>
    <lineage>
        <taxon>Bacteria</taxon>
        <taxon>Pseudomonadati</taxon>
        <taxon>Pseudomonadota</taxon>
        <taxon>Alphaproteobacteria</taxon>
        <taxon>Hyphomicrobiales</taxon>
        <taxon>Methylobacteriaceae</taxon>
        <taxon>Methylobacterium</taxon>
    </lineage>
</organism>